<comment type="catalytic activity">
    <reaction evidence="15 17">
        <text>L-threonyl-[protein] + ATP = O-phospho-L-threonyl-[protein] + ADP + H(+)</text>
        <dbReference type="Rhea" id="RHEA:46608"/>
        <dbReference type="Rhea" id="RHEA-COMP:11060"/>
        <dbReference type="Rhea" id="RHEA-COMP:11605"/>
        <dbReference type="ChEBI" id="CHEBI:15378"/>
        <dbReference type="ChEBI" id="CHEBI:30013"/>
        <dbReference type="ChEBI" id="CHEBI:30616"/>
        <dbReference type="ChEBI" id="CHEBI:61977"/>
        <dbReference type="ChEBI" id="CHEBI:456216"/>
        <dbReference type="EC" id="2.7.11.1"/>
    </reaction>
</comment>
<dbReference type="SUPFAM" id="SSF51110">
    <property type="entry name" value="alpha-D-mannose-specific plant lectins"/>
    <property type="match status" value="1"/>
</dbReference>
<dbReference type="Pfam" id="PF14295">
    <property type="entry name" value="PAN_4"/>
    <property type="match status" value="1"/>
</dbReference>
<dbReference type="Gene3D" id="3.30.200.20">
    <property type="entry name" value="Phosphorylase Kinase, domain 1"/>
    <property type="match status" value="1"/>
</dbReference>
<dbReference type="InterPro" id="IPR000742">
    <property type="entry name" value="EGF"/>
</dbReference>
<dbReference type="CDD" id="cd01098">
    <property type="entry name" value="PAN_AP_plant"/>
    <property type="match status" value="1"/>
</dbReference>
<dbReference type="SMART" id="SM00108">
    <property type="entry name" value="B_lectin"/>
    <property type="match status" value="1"/>
</dbReference>
<dbReference type="AlphaFoldDB" id="A0A0D9V8Q3"/>
<feature type="transmembrane region" description="Helical" evidence="20">
    <location>
        <begin position="477"/>
        <end position="499"/>
    </location>
</feature>
<dbReference type="GO" id="GO:0051707">
    <property type="term" value="P:response to other organism"/>
    <property type="evidence" value="ECO:0007669"/>
    <property type="project" value="UniProtKB-ARBA"/>
</dbReference>
<organism evidence="26 27">
    <name type="scientific">Leersia perrieri</name>
    <dbReference type="NCBI Taxonomy" id="77586"/>
    <lineage>
        <taxon>Eukaryota</taxon>
        <taxon>Viridiplantae</taxon>
        <taxon>Streptophyta</taxon>
        <taxon>Embryophyta</taxon>
        <taxon>Tracheophyta</taxon>
        <taxon>Spermatophyta</taxon>
        <taxon>Magnoliopsida</taxon>
        <taxon>Liliopsida</taxon>
        <taxon>Poales</taxon>
        <taxon>Poaceae</taxon>
        <taxon>BOP clade</taxon>
        <taxon>Oryzoideae</taxon>
        <taxon>Oryzeae</taxon>
        <taxon>Oryzinae</taxon>
        <taxon>Leersia</taxon>
    </lineage>
</organism>
<comment type="similarity">
    <text evidence="17">Belongs to the protein kinase superfamily. Ser/Thr protein kinase family.</text>
</comment>
<reference evidence="26" key="3">
    <citation type="submission" date="2015-04" db="UniProtKB">
        <authorList>
            <consortium name="EnsemblPlants"/>
        </authorList>
    </citation>
    <scope>IDENTIFICATION</scope>
</reference>
<evidence type="ECO:0000259" key="25">
    <source>
        <dbReference type="PROSITE" id="PS50948"/>
    </source>
</evidence>
<feature type="signal peptide" evidence="21">
    <location>
        <begin position="1"/>
        <end position="26"/>
    </location>
</feature>
<dbReference type="Gene3D" id="2.90.10.30">
    <property type="match status" value="1"/>
</dbReference>
<evidence type="ECO:0000256" key="21">
    <source>
        <dbReference type="SAM" id="SignalP"/>
    </source>
</evidence>
<keyword evidence="3 18" id="KW-0245">EGF-like domain</keyword>
<evidence type="ECO:0000256" key="12">
    <source>
        <dbReference type="ARBA" id="ARBA00023157"/>
    </source>
</evidence>
<dbReference type="Pfam" id="PF01453">
    <property type="entry name" value="B_lectin"/>
    <property type="match status" value="1"/>
</dbReference>
<evidence type="ECO:0000256" key="2">
    <source>
        <dbReference type="ARBA" id="ARBA00022527"/>
    </source>
</evidence>
<evidence type="ECO:0000256" key="15">
    <source>
        <dbReference type="ARBA" id="ARBA00047899"/>
    </source>
</evidence>
<dbReference type="InterPro" id="IPR008271">
    <property type="entry name" value="Ser/Thr_kinase_AS"/>
</dbReference>
<dbReference type="InterPro" id="IPR017441">
    <property type="entry name" value="Protein_kinase_ATP_BS"/>
</dbReference>
<keyword evidence="10 20" id="KW-1133">Transmembrane helix</keyword>
<dbReference type="InterPro" id="IPR011009">
    <property type="entry name" value="Kinase-like_dom_sf"/>
</dbReference>
<evidence type="ECO:0000256" key="11">
    <source>
        <dbReference type="ARBA" id="ARBA00023136"/>
    </source>
</evidence>
<keyword evidence="6 21" id="KW-0732">Signal</keyword>
<proteinExistence type="inferred from homology"/>
<keyword evidence="4 17" id="KW-0808">Transferase</keyword>
<keyword evidence="9 17" id="KW-0067">ATP-binding</keyword>
<keyword evidence="8 17" id="KW-0418">Kinase</keyword>
<evidence type="ECO:0000313" key="26">
    <source>
        <dbReference type="EnsemblPlants" id="LPERR01G34210.1"/>
    </source>
</evidence>
<dbReference type="FunFam" id="3.30.200.20:FF:000059">
    <property type="entry name" value="S-receptor-like serine/threonine-protein kinase"/>
    <property type="match status" value="1"/>
</dbReference>
<dbReference type="GO" id="GO:0004674">
    <property type="term" value="F:protein serine/threonine kinase activity"/>
    <property type="evidence" value="ECO:0007669"/>
    <property type="project" value="UniProtKB-KW"/>
</dbReference>
<dbReference type="Pfam" id="PF00954">
    <property type="entry name" value="S_locus_glycop"/>
    <property type="match status" value="1"/>
</dbReference>
<dbReference type="PROSITE" id="PS50948">
    <property type="entry name" value="PAN"/>
    <property type="match status" value="1"/>
</dbReference>
<dbReference type="FunFam" id="1.10.510.10:FF:000537">
    <property type="entry name" value="Putative receptor-like protein kinase"/>
    <property type="match status" value="1"/>
</dbReference>
<dbReference type="PROSITE" id="PS00107">
    <property type="entry name" value="PROTEIN_KINASE_ATP"/>
    <property type="match status" value="1"/>
</dbReference>
<comment type="catalytic activity">
    <reaction evidence="16 17">
        <text>L-seryl-[protein] + ATP = O-phospho-L-seryl-[protein] + ADP + H(+)</text>
        <dbReference type="Rhea" id="RHEA:17989"/>
        <dbReference type="Rhea" id="RHEA-COMP:9863"/>
        <dbReference type="Rhea" id="RHEA-COMP:11604"/>
        <dbReference type="ChEBI" id="CHEBI:15378"/>
        <dbReference type="ChEBI" id="CHEBI:29999"/>
        <dbReference type="ChEBI" id="CHEBI:30616"/>
        <dbReference type="ChEBI" id="CHEBI:83421"/>
        <dbReference type="ChEBI" id="CHEBI:456216"/>
        <dbReference type="EC" id="2.7.11.1"/>
    </reaction>
</comment>
<feature type="domain" description="EGF-like" evidence="23">
    <location>
        <begin position="297"/>
        <end position="334"/>
    </location>
</feature>
<dbReference type="SMART" id="SM00473">
    <property type="entry name" value="PAN_AP"/>
    <property type="match status" value="1"/>
</dbReference>
<dbReference type="InterPro" id="IPR000719">
    <property type="entry name" value="Prot_kinase_dom"/>
</dbReference>
<dbReference type="Gene3D" id="3.50.4.10">
    <property type="entry name" value="Hepatocyte Growth Factor"/>
    <property type="match status" value="1"/>
</dbReference>
<feature type="chain" id="PRO_5002347362" description="Receptor-like serine/threonine-protein kinase" evidence="21">
    <location>
        <begin position="27"/>
        <end position="851"/>
    </location>
</feature>
<dbReference type="Proteomes" id="UP000032180">
    <property type="component" value="Chromosome 1"/>
</dbReference>
<dbReference type="PANTHER" id="PTHR47974:SF22">
    <property type="entry name" value="RECEPTOR-LIKE SERINE_THREONINE-PROTEIN KINASE"/>
    <property type="match status" value="1"/>
</dbReference>
<dbReference type="PROSITE" id="PS00108">
    <property type="entry name" value="PROTEIN_KINASE_ST"/>
    <property type="match status" value="1"/>
</dbReference>
<dbReference type="PANTHER" id="PTHR47974">
    <property type="entry name" value="OS07G0415500 PROTEIN"/>
    <property type="match status" value="1"/>
</dbReference>
<dbReference type="eggNOG" id="ENOG502QRH4">
    <property type="taxonomic scope" value="Eukaryota"/>
</dbReference>
<keyword evidence="11 20" id="KW-0472">Membrane</keyword>
<dbReference type="InterPro" id="IPR001480">
    <property type="entry name" value="Bulb-type_lectin_dom"/>
</dbReference>
<evidence type="ECO:0000259" key="23">
    <source>
        <dbReference type="PROSITE" id="PS50026"/>
    </source>
</evidence>
<evidence type="ECO:0000313" key="27">
    <source>
        <dbReference type="Proteomes" id="UP000032180"/>
    </source>
</evidence>
<feature type="transmembrane region" description="Helical" evidence="20">
    <location>
        <begin position="50"/>
        <end position="73"/>
    </location>
</feature>
<evidence type="ECO:0000256" key="7">
    <source>
        <dbReference type="ARBA" id="ARBA00022741"/>
    </source>
</evidence>
<keyword evidence="13" id="KW-0675">Receptor</keyword>
<dbReference type="GO" id="GO:0005524">
    <property type="term" value="F:ATP binding"/>
    <property type="evidence" value="ECO:0007669"/>
    <property type="project" value="UniProtKB-UniRule"/>
</dbReference>
<comment type="caution">
    <text evidence="18">Lacks conserved residue(s) required for the propagation of feature annotation.</text>
</comment>
<keyword evidence="14" id="KW-0325">Glycoprotein</keyword>
<evidence type="ECO:0000256" key="9">
    <source>
        <dbReference type="ARBA" id="ARBA00022840"/>
    </source>
</evidence>
<evidence type="ECO:0000256" key="17">
    <source>
        <dbReference type="PIRNR" id="PIRNR000641"/>
    </source>
</evidence>
<dbReference type="GO" id="GO:0048544">
    <property type="term" value="P:recognition of pollen"/>
    <property type="evidence" value="ECO:0007669"/>
    <property type="project" value="InterPro"/>
</dbReference>
<evidence type="ECO:0000256" key="18">
    <source>
        <dbReference type="PROSITE-ProRule" id="PRU00076"/>
    </source>
</evidence>
<dbReference type="Pfam" id="PF00069">
    <property type="entry name" value="Pkinase"/>
    <property type="match status" value="1"/>
</dbReference>
<evidence type="ECO:0000259" key="22">
    <source>
        <dbReference type="PROSITE" id="PS50011"/>
    </source>
</evidence>
<dbReference type="InterPro" id="IPR036426">
    <property type="entry name" value="Bulb-type_lectin_dom_sf"/>
</dbReference>
<feature type="domain" description="Protein kinase" evidence="22">
    <location>
        <begin position="537"/>
        <end position="846"/>
    </location>
</feature>
<keyword evidence="12" id="KW-1015">Disulfide bond</keyword>
<evidence type="ECO:0000256" key="20">
    <source>
        <dbReference type="SAM" id="Phobius"/>
    </source>
</evidence>
<evidence type="ECO:0000256" key="3">
    <source>
        <dbReference type="ARBA" id="ARBA00022536"/>
    </source>
</evidence>
<dbReference type="InterPro" id="IPR024171">
    <property type="entry name" value="SRK-like_kinase"/>
</dbReference>
<dbReference type="CDD" id="cd00028">
    <property type="entry name" value="B_lectin"/>
    <property type="match status" value="1"/>
</dbReference>
<sequence>MASNPPFILAILAFLISSLLLPPADGRSHLLIGESLSVERASSDILVSPNGVFAFGFYNLSSTVFVVSVWFAASADRTVAWTANRHRPVHAAGSKLTLPRRRRKHGGGGGLVLTDYDGTVVWEANYSINSGVDAAAAELTDEGNLVVRGEDGGVMWQSFDWPTDTLLPTQPVTATARLTTNDVMHPTSYYSLRFDDRYILSLAYDGPEISNIYWPDPDVSSWLNGRISYNVSRRGALDDAGFFLASDNTTFAASDADAVTVRRRRLTLDHDGNLRLYTLRDAAAGGDGGWSVTWTAFSQPCGIHGLCGWNGLCAYTPRSPSCSCPPGYFPADAADRGRGCVPAFNFTCAGNGDGGGEMGFARLPETDFWGSDLTLVSSASVDACKAACLALCNCVAFEYKDDAGDCYLKSALFNGKTYPGYPGTVYLKLPANFAADSYTAPANSAAAVLACDAAPGKQILLSFPAGASPEDGGAWRYYYGFLAAFFAVEVCFVGFGWWFTARSRPETSERWAAEEGYRVVTDHFRRFTYGELKKATKNFKDVIGHGRYGSVYKGVLAVAVAGDGDGSHGRVVAVKKLKATTTTTAMTSPHQGHDEFETEVSVIGRINHMNLVRIRGVCSERRNRRRLLVYEYVENGSLATWLFGAKETIDWSQRYHVAVGVAKGLAYLHHECIDCVIHCDVKPENILLDEDFEPKISDFGLMKLQERRDQDYLGSLRVRGTRGYMAPEWVSNIPVTKKVDVYSYGVVLLELVRGVRMVDLVATSVEGAEVAMRQLVWKIKERLKSDDRSWIIGFVDPRLNGRFMYSEVVLMLEVATSCLEKERNQRPSMNDVIKKFYTPDKKIDFIRDVSS</sequence>
<evidence type="ECO:0000256" key="4">
    <source>
        <dbReference type="ARBA" id="ARBA00022679"/>
    </source>
</evidence>
<dbReference type="SUPFAM" id="SSF56112">
    <property type="entry name" value="Protein kinase-like (PK-like)"/>
    <property type="match status" value="1"/>
</dbReference>
<accession>A0A0D9V8Q3</accession>
<keyword evidence="7 17" id="KW-0547">Nucleotide-binding</keyword>
<dbReference type="SMART" id="SM00220">
    <property type="entry name" value="S_TKc"/>
    <property type="match status" value="1"/>
</dbReference>
<evidence type="ECO:0000256" key="19">
    <source>
        <dbReference type="PROSITE-ProRule" id="PRU10141"/>
    </source>
</evidence>
<dbReference type="STRING" id="77586.A0A0D9V8Q3"/>
<feature type="domain" description="Bulb-type lectin" evidence="24">
    <location>
        <begin position="31"/>
        <end position="160"/>
    </location>
</feature>
<keyword evidence="2 17" id="KW-0723">Serine/threonine-protein kinase</keyword>
<dbReference type="EC" id="2.7.11.1" evidence="17"/>
<dbReference type="PROSITE" id="PS50927">
    <property type="entry name" value="BULB_LECTIN"/>
    <property type="match status" value="1"/>
</dbReference>
<evidence type="ECO:0000256" key="6">
    <source>
        <dbReference type="ARBA" id="ARBA00022729"/>
    </source>
</evidence>
<evidence type="ECO:0000256" key="14">
    <source>
        <dbReference type="ARBA" id="ARBA00023180"/>
    </source>
</evidence>
<feature type="domain" description="Apple" evidence="25">
    <location>
        <begin position="348"/>
        <end position="431"/>
    </location>
</feature>
<dbReference type="GO" id="GO:0106310">
    <property type="term" value="F:protein serine kinase activity"/>
    <property type="evidence" value="ECO:0007669"/>
    <property type="project" value="RHEA"/>
</dbReference>
<reference evidence="27" key="2">
    <citation type="submission" date="2013-12" db="EMBL/GenBank/DDBJ databases">
        <authorList>
            <person name="Yu Y."/>
            <person name="Lee S."/>
            <person name="de Baynast K."/>
            <person name="Wissotski M."/>
            <person name="Liu L."/>
            <person name="Talag J."/>
            <person name="Goicoechea J."/>
            <person name="Angelova A."/>
            <person name="Jetty R."/>
            <person name="Kudrna D."/>
            <person name="Golser W."/>
            <person name="Rivera L."/>
            <person name="Zhang J."/>
            <person name="Wing R."/>
        </authorList>
    </citation>
    <scope>NUCLEOTIDE SEQUENCE</scope>
</reference>
<reference evidence="26 27" key="1">
    <citation type="submission" date="2012-08" db="EMBL/GenBank/DDBJ databases">
        <title>Oryza genome evolution.</title>
        <authorList>
            <person name="Wing R.A."/>
        </authorList>
    </citation>
    <scope>NUCLEOTIDE SEQUENCE</scope>
</reference>
<feature type="binding site" evidence="19">
    <location>
        <position position="576"/>
    </location>
    <ligand>
        <name>ATP</name>
        <dbReference type="ChEBI" id="CHEBI:30616"/>
    </ligand>
</feature>
<evidence type="ECO:0000256" key="8">
    <source>
        <dbReference type="ARBA" id="ARBA00022777"/>
    </source>
</evidence>
<dbReference type="PROSITE" id="PS50026">
    <property type="entry name" value="EGF_3"/>
    <property type="match status" value="1"/>
</dbReference>
<protein>
    <recommendedName>
        <fullName evidence="17">Receptor-like serine/threonine-protein kinase</fullName>
        <ecNumber evidence="17">2.7.11.1</ecNumber>
    </recommendedName>
</protein>
<evidence type="ECO:0000256" key="5">
    <source>
        <dbReference type="ARBA" id="ARBA00022692"/>
    </source>
</evidence>
<dbReference type="GO" id="GO:0016020">
    <property type="term" value="C:membrane"/>
    <property type="evidence" value="ECO:0007669"/>
    <property type="project" value="UniProtKB-SubCell"/>
</dbReference>
<evidence type="ECO:0000256" key="13">
    <source>
        <dbReference type="ARBA" id="ARBA00023170"/>
    </source>
</evidence>
<keyword evidence="27" id="KW-1185">Reference proteome</keyword>
<evidence type="ECO:0000256" key="16">
    <source>
        <dbReference type="ARBA" id="ARBA00048679"/>
    </source>
</evidence>
<dbReference type="Gene3D" id="1.10.510.10">
    <property type="entry name" value="Transferase(Phosphotransferase) domain 1"/>
    <property type="match status" value="1"/>
</dbReference>
<dbReference type="HOGENOM" id="CLU_000288_116_2_1"/>
<dbReference type="InterPro" id="IPR000858">
    <property type="entry name" value="S_locus_glycoprot_dom"/>
</dbReference>
<dbReference type="InterPro" id="IPR003609">
    <property type="entry name" value="Pan_app"/>
</dbReference>
<evidence type="ECO:0000256" key="1">
    <source>
        <dbReference type="ARBA" id="ARBA00004479"/>
    </source>
</evidence>
<evidence type="ECO:0000259" key="24">
    <source>
        <dbReference type="PROSITE" id="PS50927"/>
    </source>
</evidence>
<dbReference type="Gramene" id="LPERR01G34210.1">
    <property type="protein sequence ID" value="LPERR01G34210.1"/>
    <property type="gene ID" value="LPERR01G34210"/>
</dbReference>
<evidence type="ECO:0000256" key="10">
    <source>
        <dbReference type="ARBA" id="ARBA00022989"/>
    </source>
</evidence>
<name>A0A0D9V8Q3_9ORYZ</name>
<comment type="subcellular location">
    <subcellularLocation>
        <location evidence="1">Membrane</location>
        <topology evidence="1">Single-pass type I membrane protein</topology>
    </subcellularLocation>
</comment>
<keyword evidence="5 20" id="KW-0812">Transmembrane</keyword>
<dbReference type="PIRSF" id="PIRSF000641">
    <property type="entry name" value="SRK"/>
    <property type="match status" value="1"/>
</dbReference>
<dbReference type="CDD" id="cd00053">
    <property type="entry name" value="EGF"/>
    <property type="match status" value="1"/>
</dbReference>
<dbReference type="PROSITE" id="PS50011">
    <property type="entry name" value="PROTEIN_KINASE_DOM"/>
    <property type="match status" value="1"/>
</dbReference>
<dbReference type="EnsemblPlants" id="LPERR01G34210.1">
    <property type="protein sequence ID" value="LPERR01G34210.1"/>
    <property type="gene ID" value="LPERR01G34210"/>
</dbReference>